<reference evidence="2 3" key="1">
    <citation type="submission" date="2020-07" db="EMBL/GenBank/DDBJ databases">
        <authorList>
            <person name="Criscuolo A."/>
        </authorList>
    </citation>
    <scope>NUCLEOTIDE SEQUENCE [LARGE SCALE GENOMIC DNA]</scope>
    <source>
        <strain evidence="2">CIP107946</strain>
    </source>
</reference>
<comment type="caution">
    <text evidence="2">The sequence shown here is derived from an EMBL/GenBank/DDBJ whole genome shotgun (WGS) entry which is preliminary data.</text>
</comment>
<dbReference type="GO" id="GO:0016740">
    <property type="term" value="F:transferase activity"/>
    <property type="evidence" value="ECO:0007669"/>
    <property type="project" value="UniProtKB-KW"/>
</dbReference>
<evidence type="ECO:0000313" key="3">
    <source>
        <dbReference type="Proteomes" id="UP000588186"/>
    </source>
</evidence>
<evidence type="ECO:0000313" key="2">
    <source>
        <dbReference type="EMBL" id="CAD2072391.1"/>
    </source>
</evidence>
<dbReference type="PROSITE" id="PS50206">
    <property type="entry name" value="RHODANESE_3"/>
    <property type="match status" value="1"/>
</dbReference>
<proteinExistence type="predicted"/>
<dbReference type="PANTHER" id="PTHR43031:SF16">
    <property type="entry name" value="OXIDOREDUCTASE"/>
    <property type="match status" value="1"/>
</dbReference>
<name>A0A6V7R4T8_9BACL</name>
<dbReference type="SMART" id="SM00450">
    <property type="entry name" value="RHOD"/>
    <property type="match status" value="1"/>
</dbReference>
<evidence type="ECO:0000259" key="1">
    <source>
        <dbReference type="PROSITE" id="PS50206"/>
    </source>
</evidence>
<dbReference type="PANTHER" id="PTHR43031">
    <property type="entry name" value="FAD-DEPENDENT OXIDOREDUCTASE"/>
    <property type="match status" value="1"/>
</dbReference>
<dbReference type="Pfam" id="PF00581">
    <property type="entry name" value="Rhodanese"/>
    <property type="match status" value="1"/>
</dbReference>
<dbReference type="AlphaFoldDB" id="A0A6V7R4T8"/>
<accession>A0A6V7R4T8</accession>
<keyword evidence="2" id="KW-0808">Transferase</keyword>
<dbReference type="Gene3D" id="3.40.250.10">
    <property type="entry name" value="Rhodanese-like domain"/>
    <property type="match status" value="1"/>
</dbReference>
<dbReference type="EMBL" id="CAJEWB010000005">
    <property type="protein sequence ID" value="CAD2072391.1"/>
    <property type="molecule type" value="Genomic_DNA"/>
</dbReference>
<dbReference type="SUPFAM" id="SSF52821">
    <property type="entry name" value="Rhodanese/Cell cycle control phosphatase"/>
    <property type="match status" value="1"/>
</dbReference>
<feature type="domain" description="Rhodanese" evidence="1">
    <location>
        <begin position="20"/>
        <end position="98"/>
    </location>
</feature>
<dbReference type="InterPro" id="IPR001763">
    <property type="entry name" value="Rhodanese-like_dom"/>
</dbReference>
<keyword evidence="3" id="KW-1185">Reference proteome</keyword>
<organism evidence="2 3">
    <name type="scientific">Phocicoccus pinnipedialis</name>
    <dbReference type="NCBI Taxonomy" id="110845"/>
    <lineage>
        <taxon>Bacteria</taxon>
        <taxon>Bacillati</taxon>
        <taxon>Bacillota</taxon>
        <taxon>Bacilli</taxon>
        <taxon>Bacillales</taxon>
        <taxon>Salinicoccaceae</taxon>
        <taxon>Phocicoccus</taxon>
    </lineage>
</organism>
<gene>
    <name evidence="2" type="primary">glpE_3</name>
    <name evidence="2" type="ORF">JEOPIN946_00489</name>
</gene>
<protein>
    <submittedName>
        <fullName evidence="2">Thiosulfate sulfurtransferase GlpE</fullName>
    </submittedName>
</protein>
<dbReference type="InterPro" id="IPR036873">
    <property type="entry name" value="Rhodanese-like_dom_sf"/>
</dbReference>
<sequence length="99" mass="10945">MTKIKSKPMNDFTKEQLETLAAEGQVIDVRSKLETIFGKVKGAHHLPLTKISTFDGPKNKTYYVYCASGQRSMNACRTLSQRGYTVVNLAGGIGSFKNK</sequence>
<dbReference type="RefSeq" id="WP_186076528.1">
    <property type="nucleotide sequence ID" value="NZ_CAJEWB010000005.1"/>
</dbReference>
<dbReference type="InterPro" id="IPR050229">
    <property type="entry name" value="GlpE_sulfurtransferase"/>
</dbReference>
<dbReference type="Proteomes" id="UP000588186">
    <property type="component" value="Unassembled WGS sequence"/>
</dbReference>